<dbReference type="InterPro" id="IPR027417">
    <property type="entry name" value="P-loop_NTPase"/>
</dbReference>
<name>A0A2C9EJK9_PSEPH</name>
<evidence type="ECO:0000259" key="1">
    <source>
        <dbReference type="Pfam" id="PF13175"/>
    </source>
</evidence>
<dbReference type="InterPro" id="IPR041685">
    <property type="entry name" value="AAA_GajA/Old/RecF-like"/>
</dbReference>
<dbReference type="HOGENOM" id="CLU_040623_0_0_6"/>
<dbReference type="InterPro" id="IPR051396">
    <property type="entry name" value="Bact_Antivir_Def_Nuclease"/>
</dbReference>
<dbReference type="SUPFAM" id="SSF52540">
    <property type="entry name" value="P-loop containing nucleoside triphosphate hydrolases"/>
    <property type="match status" value="1"/>
</dbReference>
<dbReference type="eggNOG" id="COG3593">
    <property type="taxonomic scope" value="Bacteria"/>
</dbReference>
<gene>
    <name evidence="2" type="ORF">PFLCHA0_c20720</name>
</gene>
<evidence type="ECO:0000313" key="3">
    <source>
        <dbReference type="Proteomes" id="UP000013940"/>
    </source>
</evidence>
<evidence type="ECO:0000313" key="2">
    <source>
        <dbReference type="EMBL" id="AGL83853.1"/>
    </source>
</evidence>
<dbReference type="RefSeq" id="WP_015634871.1">
    <property type="nucleotide sequence ID" value="NC_021237.1"/>
</dbReference>
<dbReference type="Gene3D" id="3.40.50.300">
    <property type="entry name" value="P-loop containing nucleotide triphosphate hydrolases"/>
    <property type="match status" value="1"/>
</dbReference>
<dbReference type="AlphaFoldDB" id="A0A2C9EJK9"/>
<dbReference type="PANTHER" id="PTHR43581">
    <property type="entry name" value="ATP/GTP PHOSPHATASE"/>
    <property type="match status" value="1"/>
</dbReference>
<reference evidence="3" key="1">
    <citation type="journal article" date="2014" name="Genome Announc.">
        <title>Full-genome sequence of the plant growth-promoting bacterium Pseudomonas protegens CHA0.</title>
        <authorList>
            <person name="Jousset A."/>
            <person name="Schuldes J."/>
            <person name="Keel C."/>
            <person name="Maurhofer M."/>
            <person name="Daniel R."/>
            <person name="Scheu S."/>
            <person name="Thuermer A."/>
        </authorList>
    </citation>
    <scope>NUCLEOTIDE SEQUENCE [LARGE SCALE GENOMIC DNA]</scope>
    <source>
        <strain evidence="3">DSM 19095 / LMG 27888 / CFBP 6595 / CHA0</strain>
    </source>
</reference>
<dbReference type="CDD" id="cd00267">
    <property type="entry name" value="ABC_ATPase"/>
    <property type="match status" value="1"/>
</dbReference>
<dbReference type="GeneID" id="57475066"/>
<dbReference type="KEGG" id="pprc:PFLCHA0_c20720"/>
<dbReference type="Pfam" id="PF13175">
    <property type="entry name" value="AAA_15"/>
    <property type="match status" value="1"/>
</dbReference>
<feature type="domain" description="Endonuclease GajA/Old nuclease/RecF-like AAA" evidence="1">
    <location>
        <begin position="2"/>
        <end position="417"/>
    </location>
</feature>
<sequence length="492" mass="55922">MKVKIENFGPVKEFTFDTQKKFHLIVGDNNVGKSYVLTIFYFMVKSLLEFSSITSFNRRMFLYEIADEEEDSPKQEVTDFKNLIKDKKSKSLNALTFYRHLAKDFLQHSVGEEFSKKVRSSYSEHNSISNSFSDSNIAKISVDLGSVSFSLEGNIDEFKVANIEFNHGVILRYSKQNRNTTIIGKDLVIYISTTEDAEDIIRKVKSVCVRRVIQSLVDAAENILDIDYLPASRSGLYQALSAFGQIIAELSKSRSFLTSKIELPGISGQLSDYFIRLTNIVAIDRNVQQFEKLAKNIEADVLKGCIEFDFEEKKLFYRPNGTTLRLDISSTSSMVSETAPIVAYIRHVIAWNTEESSIKARLRRRNKTTPIDFKKILIIEEPEAHLHPINQIKMTRFYADLAQLGVSVIMTSHSNYVFNKASNLVIEGILPSKDVQCDLFLMEEKGSIGIPQIVDEFGINDENFGDASEDLINERMELLMGENSQNNKDDCN</sequence>
<dbReference type="Proteomes" id="UP000013940">
    <property type="component" value="Chromosome"/>
</dbReference>
<protein>
    <recommendedName>
        <fullName evidence="1">Endonuclease GajA/Old nuclease/RecF-like AAA domain-containing protein</fullName>
    </recommendedName>
</protein>
<dbReference type="PANTHER" id="PTHR43581:SF2">
    <property type="entry name" value="EXCINUCLEASE ATPASE SUBUNIT"/>
    <property type="match status" value="1"/>
</dbReference>
<dbReference type="EMBL" id="CP003190">
    <property type="protein sequence ID" value="AGL83853.1"/>
    <property type="molecule type" value="Genomic_DNA"/>
</dbReference>
<accession>A0A2C9EJK9</accession>
<organism evidence="2 3">
    <name type="scientific">Pseudomonas protegens (strain DSM 19095 / LMG 27888 / CFBP 6595 / CHA0)</name>
    <dbReference type="NCBI Taxonomy" id="1124983"/>
    <lineage>
        <taxon>Bacteria</taxon>
        <taxon>Pseudomonadati</taxon>
        <taxon>Pseudomonadota</taxon>
        <taxon>Gammaproteobacteria</taxon>
        <taxon>Pseudomonadales</taxon>
        <taxon>Pseudomonadaceae</taxon>
        <taxon>Pseudomonas</taxon>
    </lineage>
</organism>
<proteinExistence type="predicted"/>